<gene>
    <name evidence="2" type="ORF">2821</name>
</gene>
<dbReference type="InterPro" id="IPR041490">
    <property type="entry name" value="KstR2_TetR_C"/>
</dbReference>
<dbReference type="Proteomes" id="UP000045545">
    <property type="component" value="Unassembled WGS sequence"/>
</dbReference>
<evidence type="ECO:0000313" key="2">
    <source>
        <dbReference type="EMBL" id="CFY12520.1"/>
    </source>
</evidence>
<dbReference type="AlphaFoldDB" id="A0A0E3W3Y5"/>
<evidence type="ECO:0000313" key="3">
    <source>
        <dbReference type="Proteomes" id="UP000045545"/>
    </source>
</evidence>
<accession>A0A0E3W3Y5</accession>
<reference evidence="2 3" key="1">
    <citation type="submission" date="2015-03" db="EMBL/GenBank/DDBJ databases">
        <authorList>
            <person name="Murphy D."/>
        </authorList>
    </citation>
    <scope>NUCLEOTIDE SEQUENCE [LARGE SCALE GENOMIC DNA]</scope>
    <source>
        <strain evidence="2 3">OL-4</strain>
    </source>
</reference>
<keyword evidence="3" id="KW-1185">Reference proteome</keyword>
<organism evidence="2 3">
    <name type="scientific">Syntrophomonas zehnderi OL-4</name>
    <dbReference type="NCBI Taxonomy" id="690567"/>
    <lineage>
        <taxon>Bacteria</taxon>
        <taxon>Bacillati</taxon>
        <taxon>Bacillota</taxon>
        <taxon>Clostridia</taxon>
        <taxon>Eubacteriales</taxon>
        <taxon>Syntrophomonadaceae</taxon>
        <taxon>Syntrophomonas</taxon>
    </lineage>
</organism>
<dbReference type="InterPro" id="IPR036271">
    <property type="entry name" value="Tet_transcr_reg_TetR-rel_C_sf"/>
</dbReference>
<name>A0A0E3W3Y5_9FIRM</name>
<dbReference type="Pfam" id="PF17932">
    <property type="entry name" value="TetR_C_24"/>
    <property type="match status" value="1"/>
</dbReference>
<dbReference type="SUPFAM" id="SSF48498">
    <property type="entry name" value="Tetracyclin repressor-like, C-terminal domain"/>
    <property type="match status" value="1"/>
</dbReference>
<protein>
    <submittedName>
        <fullName evidence="2">Tetracycline transcriptional regulator, TetR-related, C-terminal</fullName>
    </submittedName>
</protein>
<evidence type="ECO:0000259" key="1">
    <source>
        <dbReference type="Pfam" id="PF17932"/>
    </source>
</evidence>
<proteinExistence type="predicted"/>
<feature type="domain" description="HTH-type transcriptional repressor KstR2 C-terminal" evidence="1">
    <location>
        <begin position="2"/>
        <end position="104"/>
    </location>
</feature>
<dbReference type="EMBL" id="CGIH01000053">
    <property type="protein sequence ID" value="CFY12520.1"/>
    <property type="molecule type" value="Genomic_DNA"/>
</dbReference>
<dbReference type="Gene3D" id="1.10.357.10">
    <property type="entry name" value="Tetracycline Repressor, domain 2"/>
    <property type="match status" value="1"/>
</dbReference>
<sequence length="107" mass="12183">MFENHVMQFDTDRDSAETYLREAAHLSLSRRREVSSMLKNYESFIREYVDMAVSQGIFRPINSKQVVRGIGGMCNWVGNWYEPEGPDSINAIAASYVDFILAGLLAK</sequence>